<feature type="compositionally biased region" description="Acidic residues" evidence="1">
    <location>
        <begin position="409"/>
        <end position="423"/>
    </location>
</feature>
<protein>
    <recommendedName>
        <fullName evidence="2">DUF4211 domain-containing protein</fullName>
    </recommendedName>
</protein>
<dbReference type="GO" id="GO:0005634">
    <property type="term" value="C:nucleus"/>
    <property type="evidence" value="ECO:0007669"/>
    <property type="project" value="TreeGrafter"/>
</dbReference>
<feature type="region of interest" description="Disordered" evidence="1">
    <location>
        <begin position="397"/>
        <end position="423"/>
    </location>
</feature>
<feature type="compositionally biased region" description="Acidic residues" evidence="1">
    <location>
        <begin position="78"/>
        <end position="87"/>
    </location>
</feature>
<feature type="region of interest" description="Disordered" evidence="1">
    <location>
        <begin position="141"/>
        <end position="261"/>
    </location>
</feature>
<gene>
    <name evidence="3" type="ORF">BXZ70DRAFT_1028583</name>
</gene>
<dbReference type="EMBL" id="JAEVFJ010000002">
    <property type="protein sequence ID" value="KAH8106967.1"/>
    <property type="molecule type" value="Genomic_DNA"/>
</dbReference>
<dbReference type="PANTHER" id="PTHR14689:SF0">
    <property type="entry name" value="COILED-COIL DOMAIN-CONTAINING PROTEIN 82"/>
    <property type="match status" value="1"/>
</dbReference>
<feature type="compositionally biased region" description="Low complexity" evidence="1">
    <location>
        <begin position="56"/>
        <end position="69"/>
    </location>
</feature>
<dbReference type="Proteomes" id="UP000813824">
    <property type="component" value="Unassembled WGS sequence"/>
</dbReference>
<feature type="compositionally biased region" description="Basic and acidic residues" evidence="1">
    <location>
        <begin position="184"/>
        <end position="206"/>
    </location>
</feature>
<evidence type="ECO:0000313" key="3">
    <source>
        <dbReference type="EMBL" id="KAH8106967.1"/>
    </source>
</evidence>
<feature type="domain" description="DUF4211" evidence="2">
    <location>
        <begin position="264"/>
        <end position="398"/>
    </location>
</feature>
<organism evidence="3 4">
    <name type="scientific">Cristinia sonorae</name>
    <dbReference type="NCBI Taxonomy" id="1940300"/>
    <lineage>
        <taxon>Eukaryota</taxon>
        <taxon>Fungi</taxon>
        <taxon>Dikarya</taxon>
        <taxon>Basidiomycota</taxon>
        <taxon>Agaricomycotina</taxon>
        <taxon>Agaricomycetes</taxon>
        <taxon>Agaricomycetidae</taxon>
        <taxon>Agaricales</taxon>
        <taxon>Pleurotineae</taxon>
        <taxon>Stephanosporaceae</taxon>
        <taxon>Cristinia</taxon>
    </lineage>
</organism>
<keyword evidence="4" id="KW-1185">Reference proteome</keyword>
<sequence length="538" mass="61709">MPKKPRVPTQKTLHDFLPSNSSPVRPAANTESIGHPLSSPLHKKQRKTKKTRAIQSDGSDTGSLDSTSDIGAIPFEPDVIEISDSEEEAKSSPRRPRAPRRVRGNRARSSEDDAEPFAGISEEDNIGLPVTWKDKGKVVEKQRKRVVEDSDAEEDIQPKRRKFIRGSRPLTPEPTDLMEELDEDKILDTRLRTREKRSTYLKNLEKMKRKKRGEKVSDSDEDEEESDDEPPTKPFKHARPGAVTIDDDSDSVESPAAEDEEDTFIIEDDENAPLELPAEFSMSTYQDLAHHFKIICQLFVHLAVQEKDDRLEFMEQMSKEQYFSVPLQITRRKIDGARDSIVASSVWSNEYKKALRTYPKFEVIHLQFSVPSCDACRLGGRISTLSGRLSGEPYDRLTYKPIGKKNNSDEDSEPSMNEDEDNDEAKKVYHLGRFCARRTRVFHEFVHWEYHLFHALAREVDDLRQRLSNKKKKPGERLYVPVAYAGGMQPPENIEDADEVMSWLDSRQIISREIQRLRQMMDSATNLEVASRRGEDQD</sequence>
<feature type="compositionally biased region" description="Basic residues" evidence="1">
    <location>
        <begin position="92"/>
        <end position="106"/>
    </location>
</feature>
<feature type="compositionally biased region" description="Acidic residues" evidence="1">
    <location>
        <begin position="245"/>
        <end position="261"/>
    </location>
</feature>
<name>A0A8K0XUF0_9AGAR</name>
<reference evidence="3" key="1">
    <citation type="journal article" date="2021" name="New Phytol.">
        <title>Evolutionary innovations through gain and loss of genes in the ectomycorrhizal Boletales.</title>
        <authorList>
            <person name="Wu G."/>
            <person name="Miyauchi S."/>
            <person name="Morin E."/>
            <person name="Kuo A."/>
            <person name="Drula E."/>
            <person name="Varga T."/>
            <person name="Kohler A."/>
            <person name="Feng B."/>
            <person name="Cao Y."/>
            <person name="Lipzen A."/>
            <person name="Daum C."/>
            <person name="Hundley H."/>
            <person name="Pangilinan J."/>
            <person name="Johnson J."/>
            <person name="Barry K."/>
            <person name="LaButti K."/>
            <person name="Ng V."/>
            <person name="Ahrendt S."/>
            <person name="Min B."/>
            <person name="Choi I.G."/>
            <person name="Park H."/>
            <person name="Plett J.M."/>
            <person name="Magnuson J."/>
            <person name="Spatafora J.W."/>
            <person name="Nagy L.G."/>
            <person name="Henrissat B."/>
            <person name="Grigoriev I.V."/>
            <person name="Yang Z.L."/>
            <person name="Xu J."/>
            <person name="Martin F.M."/>
        </authorList>
    </citation>
    <scope>NUCLEOTIDE SEQUENCE</scope>
    <source>
        <strain evidence="3">KKN 215</strain>
    </source>
</reference>
<accession>A0A8K0XUF0</accession>
<dbReference type="PANTHER" id="PTHR14689">
    <property type="entry name" value="PHORBOL-ESTER_DAG-TYPE DOMAIN-CONTAINING PROTEIN"/>
    <property type="match status" value="1"/>
</dbReference>
<dbReference type="OrthoDB" id="21499at2759"/>
<feature type="compositionally biased region" description="Acidic residues" evidence="1">
    <location>
        <begin position="219"/>
        <end position="229"/>
    </location>
</feature>
<dbReference type="Pfam" id="PF13926">
    <property type="entry name" value="DUF4211"/>
    <property type="match status" value="1"/>
</dbReference>
<dbReference type="AlphaFoldDB" id="A0A8K0XUF0"/>
<comment type="caution">
    <text evidence="3">The sequence shown here is derived from an EMBL/GenBank/DDBJ whole genome shotgun (WGS) entry which is preliminary data.</text>
</comment>
<dbReference type="InterPro" id="IPR025451">
    <property type="entry name" value="DUF4211"/>
</dbReference>
<evidence type="ECO:0000313" key="4">
    <source>
        <dbReference type="Proteomes" id="UP000813824"/>
    </source>
</evidence>
<feature type="region of interest" description="Disordered" evidence="1">
    <location>
        <begin position="1"/>
        <end position="125"/>
    </location>
</feature>
<evidence type="ECO:0000256" key="1">
    <source>
        <dbReference type="SAM" id="MobiDB-lite"/>
    </source>
</evidence>
<evidence type="ECO:0000259" key="2">
    <source>
        <dbReference type="Pfam" id="PF13926"/>
    </source>
</evidence>
<feature type="compositionally biased region" description="Basic residues" evidence="1">
    <location>
        <begin position="41"/>
        <end position="52"/>
    </location>
</feature>
<proteinExistence type="predicted"/>